<protein>
    <submittedName>
        <fullName evidence="2">Uncharacterized protein</fullName>
    </submittedName>
</protein>
<name>A0A0A9Z962_LYGHE</name>
<reference evidence="3" key="3">
    <citation type="submission" date="2014-09" db="EMBL/GenBank/DDBJ databases">
        <authorList>
            <person name="Magalhaes I.L.F."/>
            <person name="Oliveira U."/>
            <person name="Santos F.R."/>
            <person name="Vidigal T.H.D.A."/>
            <person name="Brescovit A.D."/>
            <person name="Santos A.J."/>
        </authorList>
    </citation>
    <scope>NUCLEOTIDE SEQUENCE</scope>
</reference>
<gene>
    <name evidence="2" type="ORF">CM83_23393</name>
</gene>
<feature type="signal peptide" evidence="1">
    <location>
        <begin position="1"/>
        <end position="16"/>
    </location>
</feature>
<dbReference type="EMBL" id="GBRD01010555">
    <property type="protein sequence ID" value="JAG55269.1"/>
    <property type="molecule type" value="Transcribed_RNA"/>
</dbReference>
<keyword evidence="1" id="KW-0732">Signal</keyword>
<reference evidence="2" key="1">
    <citation type="journal article" date="2014" name="PLoS ONE">
        <title>Transcriptome-Based Identification of ABC Transporters in the Western Tarnished Plant Bug Lygus hesperus.</title>
        <authorList>
            <person name="Hull J.J."/>
            <person name="Chaney K."/>
            <person name="Geib S.M."/>
            <person name="Fabrick J.A."/>
            <person name="Brent C.S."/>
            <person name="Walsh D."/>
            <person name="Lavine L.C."/>
        </authorList>
    </citation>
    <scope>NUCLEOTIDE SEQUENCE</scope>
</reference>
<proteinExistence type="predicted"/>
<accession>A0A0A9Z962</accession>
<feature type="chain" id="PRO_5015034124" evidence="1">
    <location>
        <begin position="17"/>
        <end position="115"/>
    </location>
</feature>
<organism evidence="2">
    <name type="scientific">Lygus hesperus</name>
    <name type="common">Western plant bug</name>
    <dbReference type="NCBI Taxonomy" id="30085"/>
    <lineage>
        <taxon>Eukaryota</taxon>
        <taxon>Metazoa</taxon>
        <taxon>Ecdysozoa</taxon>
        <taxon>Arthropoda</taxon>
        <taxon>Hexapoda</taxon>
        <taxon>Insecta</taxon>
        <taxon>Pterygota</taxon>
        <taxon>Neoptera</taxon>
        <taxon>Paraneoptera</taxon>
        <taxon>Hemiptera</taxon>
        <taxon>Heteroptera</taxon>
        <taxon>Panheteroptera</taxon>
        <taxon>Cimicomorpha</taxon>
        <taxon>Miridae</taxon>
        <taxon>Mirini</taxon>
        <taxon>Lygus</taxon>
    </lineage>
</organism>
<dbReference type="AlphaFoldDB" id="A0A0A9Z962"/>
<dbReference type="EMBL" id="GBHO01003173">
    <property type="protein sequence ID" value="JAG40431.1"/>
    <property type="molecule type" value="Transcribed_RNA"/>
</dbReference>
<evidence type="ECO:0000313" key="3">
    <source>
        <dbReference type="EMBL" id="JAG55269.1"/>
    </source>
</evidence>
<evidence type="ECO:0000313" key="2">
    <source>
        <dbReference type="EMBL" id="JAG40431.1"/>
    </source>
</evidence>
<sequence length="115" mass="12790">MMYWSMLVVFFMLTAAASDTALGSCSDDNILYNCMLQMNLDLKYLTERLADVINASNYPKDAGVGTGPVMSIGYILNYHYECLVDIEDAYVKCKTALENLQKIQNQISSSGSMNC</sequence>
<evidence type="ECO:0000256" key="1">
    <source>
        <dbReference type="SAM" id="SignalP"/>
    </source>
</evidence>
<reference evidence="2" key="2">
    <citation type="submission" date="2014-07" db="EMBL/GenBank/DDBJ databases">
        <authorList>
            <person name="Hull J."/>
        </authorList>
    </citation>
    <scope>NUCLEOTIDE SEQUENCE</scope>
</reference>